<keyword evidence="3" id="KW-1185">Reference proteome</keyword>
<keyword evidence="1" id="KW-0732">Signal</keyword>
<evidence type="ECO:0000256" key="1">
    <source>
        <dbReference type="SAM" id="SignalP"/>
    </source>
</evidence>
<proteinExistence type="predicted"/>
<reference evidence="2 3" key="1">
    <citation type="submission" date="2017-07" db="EMBL/GenBank/DDBJ databases">
        <title>Phenotypical and genomic characterization of a clinical isolate of Shewanella bicestrii sp. nov. producing an extended-spectrum beta-lactamase and a new oxacillinase variant.</title>
        <authorList>
            <person name="Jousset A.B."/>
            <person name="Bonnin R.A."/>
            <person name="Girlich D."/>
            <person name="Dabos L."/>
            <person name="Potron A."/>
            <person name="Dortet L."/>
            <person name="Glaser P."/>
            <person name="Naas T."/>
        </authorList>
    </citation>
    <scope>NUCLEOTIDE SEQUENCE [LARGE SCALE GENOMIC DNA]</scope>
    <source>
        <strain evidence="2 3">JAB-1</strain>
    </source>
</reference>
<name>A0A220UMH7_9GAMM</name>
<dbReference type="Pfam" id="PF12060">
    <property type="entry name" value="DUF3541"/>
    <property type="match status" value="1"/>
</dbReference>
<dbReference type="AlphaFoldDB" id="A0A220UMH7"/>
<accession>A0A220UMH7</accession>
<evidence type="ECO:0008006" key="4">
    <source>
        <dbReference type="Google" id="ProtNLM"/>
    </source>
</evidence>
<dbReference type="EMBL" id="CP022358">
    <property type="protein sequence ID" value="ASK69349.1"/>
    <property type="molecule type" value="Genomic_DNA"/>
</dbReference>
<dbReference type="KEGG" id="sbj:CF168_10975"/>
<protein>
    <recommendedName>
        <fullName evidence="4">DUF3541 domain-containing protein</fullName>
    </recommendedName>
</protein>
<dbReference type="InterPro" id="IPR021928">
    <property type="entry name" value="DUF3541"/>
</dbReference>
<dbReference type="RefSeq" id="WP_089067854.1">
    <property type="nucleotide sequence ID" value="NZ_CP022358.1"/>
</dbReference>
<evidence type="ECO:0000313" key="2">
    <source>
        <dbReference type="EMBL" id="ASK69349.1"/>
    </source>
</evidence>
<evidence type="ECO:0000313" key="3">
    <source>
        <dbReference type="Proteomes" id="UP000198367"/>
    </source>
</evidence>
<organism evidence="2 3">
    <name type="scientific">Shewanella bicestrii</name>
    <dbReference type="NCBI Taxonomy" id="2018305"/>
    <lineage>
        <taxon>Bacteria</taxon>
        <taxon>Pseudomonadati</taxon>
        <taxon>Pseudomonadota</taxon>
        <taxon>Gammaproteobacteria</taxon>
        <taxon>Alteromonadales</taxon>
        <taxon>Shewanellaceae</taxon>
        <taxon>Shewanella</taxon>
    </lineage>
</organism>
<gene>
    <name evidence="2" type="ORF">CF168_10975</name>
</gene>
<feature type="chain" id="PRO_5012939830" description="DUF3541 domain-containing protein" evidence="1">
    <location>
        <begin position="38"/>
        <end position="399"/>
    </location>
</feature>
<sequence>MSQDLKITHTPQPKHKLTLPIALFSGLAFFTAQSAFANTQSSPLSHAGLEYSQNVFKPNAADKPELSQSDVAQLIQHNLETHLYTLPPRVQGHYGIRLYRLTGDEQYANAALVDLYAVTEAQAFYACQMDNPEFVRQASQNAIAELGNGPRAKARKKALAPFPEFLFYSDVLLRFASRIDELGFTGPCHNQMIQALKKADLRQGLTDPAMIKAWAAQLINYVYWAKQLGVGDYLEDYKTAFTRVYPDAQDATLSKAQFRNKLYGMTHFIFAASEYYQHRVDATEFAWILDYFDANIERILQDATDDIIAEVGISFLLAGKTDHPVVAQTRTYIANSFDPNSQIIPSPKGNPDLALGEHRNVLAIMLLNWPERLYPGPYLNELNATKKYLPMGVTPKVID</sequence>
<dbReference type="Proteomes" id="UP000198367">
    <property type="component" value="Chromosome"/>
</dbReference>
<feature type="signal peptide" evidence="1">
    <location>
        <begin position="1"/>
        <end position="37"/>
    </location>
</feature>